<keyword evidence="1" id="KW-0175">Coiled coil</keyword>
<protein>
    <submittedName>
        <fullName evidence="4">AAA domain-containing protein</fullName>
    </submittedName>
</protein>
<evidence type="ECO:0000313" key="5">
    <source>
        <dbReference type="Proteomes" id="UP000294919"/>
    </source>
</evidence>
<evidence type="ECO:0000256" key="2">
    <source>
        <dbReference type="SAM" id="Phobius"/>
    </source>
</evidence>
<proteinExistence type="predicted"/>
<reference evidence="4 5" key="1">
    <citation type="submission" date="2019-03" db="EMBL/GenBank/DDBJ databases">
        <title>Genomic Encyclopedia of Type Strains, Phase IV (KMG-IV): sequencing the most valuable type-strain genomes for metagenomic binning, comparative biology and taxonomic classification.</title>
        <authorList>
            <person name="Goeker M."/>
        </authorList>
    </citation>
    <scope>NUCLEOTIDE SEQUENCE [LARGE SCALE GENOMIC DNA]</scope>
    <source>
        <strain evidence="4 5">DSM 102940</strain>
    </source>
</reference>
<dbReference type="OrthoDB" id="9764467at2"/>
<dbReference type="Proteomes" id="UP000294919">
    <property type="component" value="Unassembled WGS sequence"/>
</dbReference>
<accession>A0A4R2KDF2</accession>
<keyword evidence="2" id="KW-1133">Transmembrane helix</keyword>
<organism evidence="4 5">
    <name type="scientific">Marinisporobacter balticus</name>
    <dbReference type="NCBI Taxonomy" id="2018667"/>
    <lineage>
        <taxon>Bacteria</taxon>
        <taxon>Bacillati</taxon>
        <taxon>Bacillota</taxon>
        <taxon>Clostridia</taxon>
        <taxon>Peptostreptococcales</taxon>
        <taxon>Thermotaleaceae</taxon>
        <taxon>Marinisporobacter</taxon>
    </lineage>
</organism>
<dbReference type="PANTHER" id="PTHR41259">
    <property type="entry name" value="DOUBLE-STRAND BREAK REPAIR RAD50 ATPASE, PUTATIVE-RELATED"/>
    <property type="match status" value="1"/>
</dbReference>
<dbReference type="InterPro" id="IPR038734">
    <property type="entry name" value="YhaN_AAA"/>
</dbReference>
<feature type="transmembrane region" description="Helical" evidence="2">
    <location>
        <begin position="342"/>
        <end position="359"/>
    </location>
</feature>
<dbReference type="RefSeq" id="WP_132248228.1">
    <property type="nucleotide sequence ID" value="NZ_SLWV01000045.1"/>
</dbReference>
<name>A0A4R2KDF2_9FIRM</name>
<keyword evidence="5" id="KW-1185">Reference proteome</keyword>
<dbReference type="SUPFAM" id="SSF52540">
    <property type="entry name" value="P-loop containing nucleoside triphosphate hydrolases"/>
    <property type="match status" value="1"/>
</dbReference>
<sequence>MMIKKISAGRFGKLKDMDIELKKGLNVIYGENEAGKSTLQAFIKAMFYGMDSKKKKIRENDRKRFLPWNEENAFGSIYFEDNHKNIYMIQRTFGKKKKEDESRVLDVVTGKASNHIDPDKPGVDIFGLGEDAFEKTTFVRQLMCQVGKDGEDEIMKRLSNLQDSGDEDVSYHKALEHLTQAKKDLINGRKTGKIDQLKENYANFQGQWGQRMHLQEENSEDQILSNKKIEEKQLLENRIKDLEKEKRHRKQLKIYKAYKKLMVYKGEIKELSQEKETISKALHFNGHVVNQNFIDEMKEKHTIWIQRKNSYKEGEDQKRGLQTRIEKKLKTLNRKLQTHSNTAMMLGAITIIGSGIMGWMKNSSLYGISVLGFLMCIYAFMQRKNITNNIEEIKKEIACMHKDIQGEKDALNVLEREMIEKIKPFCGENMKIDEVESWMHKCSSKLNDQRALEQKIRSLEEIYKALLYDQDVENMKKVYENFNNTKINETIDEEEIENTIKNQQQILIEREKEIKDIEHRIKTRLHEKKSLVAIEEEMERSKKKIEEYEEIIASLEIASDILKDAFKEIQRSFGPRLNKTVGDILSSITDHKYEQLKISEEYEIKIKDAAKNQIKEIEYFSNGTLDQIYFALRLGIIQCIFDKDFSVPFILDDAFVQYDERRLDAVLNYLYQYAKTHQVILFTCQRREIVRLKEFSHVHMINLSQGLIQRVFPEVL</sequence>
<comment type="caution">
    <text evidence="4">The sequence shown here is derived from an EMBL/GenBank/DDBJ whole genome shotgun (WGS) entry which is preliminary data.</text>
</comment>
<evidence type="ECO:0000313" key="4">
    <source>
        <dbReference type="EMBL" id="TCO68296.1"/>
    </source>
</evidence>
<feature type="coiled-coil region" evidence="1">
    <location>
        <begin position="493"/>
        <end position="565"/>
    </location>
</feature>
<feature type="transmembrane region" description="Helical" evidence="2">
    <location>
        <begin position="365"/>
        <end position="381"/>
    </location>
</feature>
<dbReference type="Gene3D" id="3.40.50.300">
    <property type="entry name" value="P-loop containing nucleotide triphosphate hydrolases"/>
    <property type="match status" value="2"/>
</dbReference>
<dbReference type="PANTHER" id="PTHR41259:SF1">
    <property type="entry name" value="DOUBLE-STRAND BREAK REPAIR RAD50 ATPASE, PUTATIVE-RELATED"/>
    <property type="match status" value="1"/>
</dbReference>
<keyword evidence="2" id="KW-0472">Membrane</keyword>
<keyword evidence="2" id="KW-0812">Transmembrane</keyword>
<dbReference type="AlphaFoldDB" id="A0A4R2KDF2"/>
<dbReference type="EMBL" id="SLWV01000045">
    <property type="protein sequence ID" value="TCO68296.1"/>
    <property type="molecule type" value="Genomic_DNA"/>
</dbReference>
<feature type="coiled-coil region" evidence="1">
    <location>
        <begin position="225"/>
        <end position="281"/>
    </location>
</feature>
<evidence type="ECO:0000256" key="1">
    <source>
        <dbReference type="SAM" id="Coils"/>
    </source>
</evidence>
<dbReference type="InterPro" id="IPR027417">
    <property type="entry name" value="P-loop_NTPase"/>
</dbReference>
<feature type="domain" description="YhaN AAA" evidence="3">
    <location>
        <begin position="1"/>
        <end position="55"/>
    </location>
</feature>
<gene>
    <name evidence="4" type="ORF">EV214_1458</name>
</gene>
<dbReference type="Pfam" id="PF13514">
    <property type="entry name" value="AAA_27"/>
    <property type="match status" value="1"/>
</dbReference>
<evidence type="ECO:0000259" key="3">
    <source>
        <dbReference type="Pfam" id="PF13514"/>
    </source>
</evidence>